<feature type="domain" description="GTP cyclohydrolase I" evidence="8">
    <location>
        <begin position="311"/>
        <end position="507"/>
    </location>
</feature>
<dbReference type="Gene3D" id="3.30.1130.10">
    <property type="match status" value="2"/>
</dbReference>
<reference evidence="9 10" key="1">
    <citation type="submission" date="2017-08" db="EMBL/GenBank/DDBJ databases">
        <title>Acidophilic green algal genome provides insights into adaptation to an acidic environment.</title>
        <authorList>
            <person name="Hirooka S."/>
            <person name="Hirose Y."/>
            <person name="Kanesaki Y."/>
            <person name="Higuchi S."/>
            <person name="Fujiwara T."/>
            <person name="Onuma R."/>
            <person name="Era A."/>
            <person name="Ohbayashi R."/>
            <person name="Uzuka A."/>
            <person name="Nozaki H."/>
            <person name="Yoshikawa H."/>
            <person name="Miyagishima S.Y."/>
        </authorList>
    </citation>
    <scope>NUCLEOTIDE SEQUENCE [LARGE SCALE GENOMIC DNA]</scope>
    <source>
        <strain evidence="9 10">NIES-2499</strain>
    </source>
</reference>
<dbReference type="AlphaFoldDB" id="A0A250X4T3"/>
<dbReference type="InterPro" id="IPR001474">
    <property type="entry name" value="GTP_CycHdrlase_I"/>
</dbReference>
<dbReference type="OrthoDB" id="4966at2759"/>
<dbReference type="InterPro" id="IPR020602">
    <property type="entry name" value="GTP_CycHdrlase_I_dom"/>
</dbReference>
<dbReference type="STRING" id="1157962.A0A250X4T3"/>
<keyword evidence="10" id="KW-1185">Reference proteome</keyword>
<dbReference type="PANTHER" id="PTHR11109">
    <property type="entry name" value="GTP CYCLOHYDROLASE I"/>
    <property type="match status" value="1"/>
</dbReference>
<evidence type="ECO:0000256" key="6">
    <source>
        <dbReference type="ARBA" id="ARBA00030854"/>
    </source>
</evidence>
<dbReference type="EC" id="3.5.4.16" evidence="3"/>
<evidence type="ECO:0000313" key="9">
    <source>
        <dbReference type="EMBL" id="GAX78071.1"/>
    </source>
</evidence>
<name>A0A250X4T3_9CHLO</name>
<evidence type="ECO:0000259" key="8">
    <source>
        <dbReference type="Pfam" id="PF01227"/>
    </source>
</evidence>
<feature type="domain" description="GTP cyclohydrolase I" evidence="8">
    <location>
        <begin position="46"/>
        <end position="229"/>
    </location>
</feature>
<dbReference type="PANTHER" id="PTHR11109:SF7">
    <property type="entry name" value="GTP CYCLOHYDROLASE 1"/>
    <property type="match status" value="1"/>
</dbReference>
<dbReference type="SUPFAM" id="SSF55620">
    <property type="entry name" value="Tetrahydrobiopterin biosynthesis enzymes-like"/>
    <property type="match status" value="2"/>
</dbReference>
<dbReference type="GO" id="GO:0046654">
    <property type="term" value="P:tetrahydrofolate biosynthetic process"/>
    <property type="evidence" value="ECO:0007669"/>
    <property type="project" value="InterPro"/>
</dbReference>
<evidence type="ECO:0000256" key="4">
    <source>
        <dbReference type="ARBA" id="ARBA00017272"/>
    </source>
</evidence>
<comment type="pathway">
    <text evidence="1">Cofactor biosynthesis; 7,8-dihydroneopterin triphosphate biosynthesis; 7,8-dihydroneopterin triphosphate from GTP: step 1/1.</text>
</comment>
<organism evidence="9 10">
    <name type="scientific">Chlamydomonas eustigma</name>
    <dbReference type="NCBI Taxonomy" id="1157962"/>
    <lineage>
        <taxon>Eukaryota</taxon>
        <taxon>Viridiplantae</taxon>
        <taxon>Chlorophyta</taxon>
        <taxon>core chlorophytes</taxon>
        <taxon>Chlorophyceae</taxon>
        <taxon>CS clade</taxon>
        <taxon>Chlamydomonadales</taxon>
        <taxon>Chlamydomonadaceae</taxon>
        <taxon>Chlamydomonas</taxon>
    </lineage>
</organism>
<evidence type="ECO:0000256" key="7">
    <source>
        <dbReference type="SAM" id="MobiDB-lite"/>
    </source>
</evidence>
<comment type="caution">
    <text evidence="9">The sequence shown here is derived from an EMBL/GenBank/DDBJ whole genome shotgun (WGS) entry which is preliminary data.</text>
</comment>
<dbReference type="GO" id="GO:0005525">
    <property type="term" value="F:GTP binding"/>
    <property type="evidence" value="ECO:0007669"/>
    <property type="project" value="TreeGrafter"/>
</dbReference>
<dbReference type="GO" id="GO:0003934">
    <property type="term" value="F:GTP cyclohydrolase I activity"/>
    <property type="evidence" value="ECO:0007669"/>
    <property type="project" value="UniProtKB-EC"/>
</dbReference>
<dbReference type="EMBL" id="BEGY01000029">
    <property type="protein sequence ID" value="GAX78071.1"/>
    <property type="molecule type" value="Genomic_DNA"/>
</dbReference>
<sequence>MPKITDRQTIVDPTIGLPAQKKRRGVQESNSTSSQYPEEKISVLKNCVKTVLTCIGEDVTREGLLDTPKRVAKAWMDVSIGYRQDTVGMLGVTSDRPGGAFFSDGTVAQGSNGIVIVRDIDFASTNEATLLPFHGRCHIGYIPSAGVVLGLSKLARITKHFGKRLQSQQGLVTDIASCLQTHLQCQGIAVYAEAKQIMPLNVEEPRQEICLGGCFADDEDQFQEFLALLNKPVPSKSSIHILSSSKTSSPDCHQLRPISPALSADSGAAEGDIQICSASSPSSEDSTICLTDGPVASALGCAPNSTSSKMASAINEMIRQIGEDPQSQNLCKSAMRYASGLLASTQGYSMSLPSKETSLVASKTCDLNILRDISYTMADGARGRSSVATASVIFNSQCEHHMLPFYGRVLVAYMMPQGTEKVLGRCAIEQVVRVYTQRLQVQERITHQLADAVCELSGSAGVMVVCQAAHMCMLARGVENHSGATSTFAVRGTFEGSVELRKCVLQAFNA</sequence>
<comment type="similarity">
    <text evidence="2">Belongs to the GTP cyclohydrolase I family.</text>
</comment>
<dbReference type="Gene3D" id="1.10.286.10">
    <property type="match status" value="2"/>
</dbReference>
<dbReference type="GO" id="GO:0006729">
    <property type="term" value="P:tetrahydrobiopterin biosynthetic process"/>
    <property type="evidence" value="ECO:0007669"/>
    <property type="project" value="TreeGrafter"/>
</dbReference>
<dbReference type="UniPathway" id="UPA00848">
    <property type="reaction ID" value="UER00151"/>
</dbReference>
<dbReference type="InterPro" id="IPR043134">
    <property type="entry name" value="GTP-CH-I_N"/>
</dbReference>
<dbReference type="Pfam" id="PF01227">
    <property type="entry name" value="GTP_cyclohydroI"/>
    <property type="match status" value="2"/>
</dbReference>
<proteinExistence type="inferred from homology"/>
<dbReference type="Proteomes" id="UP000232323">
    <property type="component" value="Unassembled WGS sequence"/>
</dbReference>
<evidence type="ECO:0000256" key="1">
    <source>
        <dbReference type="ARBA" id="ARBA00005080"/>
    </source>
</evidence>
<dbReference type="GO" id="GO:0008270">
    <property type="term" value="F:zinc ion binding"/>
    <property type="evidence" value="ECO:0007669"/>
    <property type="project" value="TreeGrafter"/>
</dbReference>
<dbReference type="GO" id="GO:0005737">
    <property type="term" value="C:cytoplasm"/>
    <property type="evidence" value="ECO:0007669"/>
    <property type="project" value="TreeGrafter"/>
</dbReference>
<evidence type="ECO:0000256" key="5">
    <source>
        <dbReference type="ARBA" id="ARBA00022801"/>
    </source>
</evidence>
<dbReference type="InterPro" id="IPR043133">
    <property type="entry name" value="GTP-CH-I_C/QueF"/>
</dbReference>
<protein>
    <recommendedName>
        <fullName evidence="4">GTP cyclohydrolase 1</fullName>
        <ecNumber evidence="3">3.5.4.16</ecNumber>
    </recommendedName>
    <alternativeName>
        <fullName evidence="6">GTP cyclohydrolase I</fullName>
    </alternativeName>
</protein>
<evidence type="ECO:0000256" key="3">
    <source>
        <dbReference type="ARBA" id="ARBA00012715"/>
    </source>
</evidence>
<keyword evidence="5" id="KW-0378">Hydrolase</keyword>
<feature type="compositionally biased region" description="Polar residues" evidence="7">
    <location>
        <begin position="27"/>
        <end position="36"/>
    </location>
</feature>
<feature type="region of interest" description="Disordered" evidence="7">
    <location>
        <begin position="1"/>
        <end position="37"/>
    </location>
</feature>
<accession>A0A250X4T3</accession>
<evidence type="ECO:0000313" key="10">
    <source>
        <dbReference type="Proteomes" id="UP000232323"/>
    </source>
</evidence>
<gene>
    <name evidence="9" type="ORF">CEUSTIGMA_g5513.t1</name>
</gene>
<evidence type="ECO:0000256" key="2">
    <source>
        <dbReference type="ARBA" id="ARBA00008085"/>
    </source>
</evidence>